<accession>A0A502GRP5</accession>
<keyword evidence="3" id="KW-1185">Reference proteome</keyword>
<dbReference type="Proteomes" id="UP000317663">
    <property type="component" value="Unassembled WGS sequence"/>
</dbReference>
<dbReference type="RefSeq" id="WP_140470118.1">
    <property type="nucleotide sequence ID" value="NZ_RCZD01000001.1"/>
</dbReference>
<dbReference type="InterPro" id="IPR032710">
    <property type="entry name" value="NTF2-like_dom_sf"/>
</dbReference>
<proteinExistence type="predicted"/>
<evidence type="ECO:0000313" key="2">
    <source>
        <dbReference type="EMBL" id="TPG65037.1"/>
    </source>
</evidence>
<name>A0A502GRP5_9GAMM</name>
<dbReference type="InterPro" id="IPR037401">
    <property type="entry name" value="SnoaL-like"/>
</dbReference>
<dbReference type="AlphaFoldDB" id="A0A502GRP5"/>
<evidence type="ECO:0000259" key="1">
    <source>
        <dbReference type="Pfam" id="PF13577"/>
    </source>
</evidence>
<dbReference type="Gene3D" id="3.10.450.50">
    <property type="match status" value="1"/>
</dbReference>
<dbReference type="SUPFAM" id="SSF54427">
    <property type="entry name" value="NTF2-like"/>
    <property type="match status" value="1"/>
</dbReference>
<reference evidence="2 3" key="1">
    <citation type="journal article" date="2019" name="Environ. Microbiol.">
        <title>Species interactions and distinct microbial communities in high Arctic permafrost affected cryosols are associated with the CH4 and CO2 gas fluxes.</title>
        <authorList>
            <person name="Altshuler I."/>
            <person name="Hamel J."/>
            <person name="Turney S."/>
            <person name="Magnuson E."/>
            <person name="Levesque R."/>
            <person name="Greer C."/>
            <person name="Whyte L.G."/>
        </authorList>
    </citation>
    <scope>NUCLEOTIDE SEQUENCE [LARGE SCALE GENOMIC DNA]</scope>
    <source>
        <strain evidence="2 3">E4</strain>
    </source>
</reference>
<gene>
    <name evidence="2" type="ORF">EAH77_01995</name>
</gene>
<dbReference type="EMBL" id="RCZD01000001">
    <property type="protein sequence ID" value="TPG65037.1"/>
    <property type="molecule type" value="Genomic_DNA"/>
</dbReference>
<sequence>MSNTLQDRQDIADLMTGWIHRDLAEWNQLLELFHDDGVIEVTWFEGLFSQFVEGSKKMGGSDFATKHLIASPAVTFNGNRAIVETNAIIIGENTKLGLGCNGHNRFYDLVEKRDGVWRIVKRQSIYDMGNFTFPTGVVEIDKSVVAKYPREYAALAYLLEKSGFPVKRVFATKFSSQEQEMKAAGNQWLAEAK</sequence>
<dbReference type="Pfam" id="PF13577">
    <property type="entry name" value="SnoaL_4"/>
    <property type="match status" value="1"/>
</dbReference>
<protein>
    <submittedName>
        <fullName evidence="2">Nuclear transport factor 2 family protein</fullName>
    </submittedName>
</protein>
<feature type="domain" description="SnoaL-like" evidence="1">
    <location>
        <begin position="4"/>
        <end position="122"/>
    </location>
</feature>
<dbReference type="OrthoDB" id="581683at2"/>
<evidence type="ECO:0000313" key="3">
    <source>
        <dbReference type="Proteomes" id="UP000317663"/>
    </source>
</evidence>
<organism evidence="2 3">
    <name type="scientific">Ewingella americana</name>
    <dbReference type="NCBI Taxonomy" id="41202"/>
    <lineage>
        <taxon>Bacteria</taxon>
        <taxon>Pseudomonadati</taxon>
        <taxon>Pseudomonadota</taxon>
        <taxon>Gammaproteobacteria</taxon>
        <taxon>Enterobacterales</taxon>
        <taxon>Yersiniaceae</taxon>
        <taxon>Ewingella</taxon>
    </lineage>
</organism>
<comment type="caution">
    <text evidence="2">The sequence shown here is derived from an EMBL/GenBank/DDBJ whole genome shotgun (WGS) entry which is preliminary data.</text>
</comment>